<dbReference type="PANTHER" id="PTHR48047:SF150">
    <property type="entry name" value="SOLANIDINE UDP-GLUCOSE GLUCOSYLTRANSFERASE 1"/>
    <property type="match status" value="1"/>
</dbReference>
<keyword evidence="3" id="KW-1185">Reference proteome</keyword>
<evidence type="ECO:0000313" key="2">
    <source>
        <dbReference type="EMBL" id="KAF7141683.1"/>
    </source>
</evidence>
<dbReference type="AlphaFoldDB" id="A0A834GXJ3"/>
<dbReference type="Gene3D" id="3.40.50.2000">
    <property type="entry name" value="Glycogen Phosphorylase B"/>
    <property type="match status" value="1"/>
</dbReference>
<evidence type="ECO:0008006" key="4">
    <source>
        <dbReference type="Google" id="ProtNLM"/>
    </source>
</evidence>
<name>A0A834GXJ3_RHOSS</name>
<reference evidence="2" key="1">
    <citation type="submission" date="2019-11" db="EMBL/GenBank/DDBJ databases">
        <authorList>
            <person name="Liu Y."/>
            <person name="Hou J."/>
            <person name="Li T.-Q."/>
            <person name="Guan C.-H."/>
            <person name="Wu X."/>
            <person name="Wu H.-Z."/>
            <person name="Ling F."/>
            <person name="Zhang R."/>
            <person name="Shi X.-G."/>
            <person name="Ren J.-P."/>
            <person name="Chen E.-F."/>
            <person name="Sun J.-M."/>
        </authorList>
    </citation>
    <scope>NUCLEOTIDE SEQUENCE</scope>
    <source>
        <strain evidence="2">Adult_tree_wgs_1</strain>
        <tissue evidence="2">Leaves</tissue>
    </source>
</reference>
<dbReference type="PANTHER" id="PTHR48047">
    <property type="entry name" value="GLYCOSYLTRANSFERASE"/>
    <property type="match status" value="1"/>
</dbReference>
<proteinExistence type="inferred from homology"/>
<dbReference type="Proteomes" id="UP000626092">
    <property type="component" value="Unassembled WGS sequence"/>
</dbReference>
<sequence>MTRLSRAISLLQKPIEDFVRRAKPHVLVSDMFFPWTVELKIPRILLYPLNAFFHCVSHSLRLHEPQSKGAERKSYGISLTSFREMEPEYSELFKKVVSSKCWNLGPLSLFSNRGKDLISHKDGSSEPEIVFQKNSKLLKYGVENGGFEIRSPMVGKVEFEKAICFLMGGSEWTEEMRQRAEEIGRMGEKEVEP</sequence>
<protein>
    <recommendedName>
        <fullName evidence="4">UDP-glycosyltransferase</fullName>
    </recommendedName>
</protein>
<dbReference type="GO" id="GO:0035251">
    <property type="term" value="F:UDP-glucosyltransferase activity"/>
    <property type="evidence" value="ECO:0007669"/>
    <property type="project" value="TreeGrafter"/>
</dbReference>
<comment type="similarity">
    <text evidence="1">Belongs to the UDP-glycosyltransferase family.</text>
</comment>
<dbReference type="SUPFAM" id="SSF53756">
    <property type="entry name" value="UDP-Glycosyltransferase/glycogen phosphorylase"/>
    <property type="match status" value="1"/>
</dbReference>
<evidence type="ECO:0000256" key="1">
    <source>
        <dbReference type="ARBA" id="ARBA00009995"/>
    </source>
</evidence>
<gene>
    <name evidence="2" type="ORF">RHSIM_Rhsim06G0053400</name>
</gene>
<accession>A0A834GXJ3</accession>
<comment type="caution">
    <text evidence="2">The sequence shown here is derived from an EMBL/GenBank/DDBJ whole genome shotgun (WGS) entry which is preliminary data.</text>
</comment>
<organism evidence="2 3">
    <name type="scientific">Rhododendron simsii</name>
    <name type="common">Sims's rhododendron</name>
    <dbReference type="NCBI Taxonomy" id="118357"/>
    <lineage>
        <taxon>Eukaryota</taxon>
        <taxon>Viridiplantae</taxon>
        <taxon>Streptophyta</taxon>
        <taxon>Embryophyta</taxon>
        <taxon>Tracheophyta</taxon>
        <taxon>Spermatophyta</taxon>
        <taxon>Magnoliopsida</taxon>
        <taxon>eudicotyledons</taxon>
        <taxon>Gunneridae</taxon>
        <taxon>Pentapetalae</taxon>
        <taxon>asterids</taxon>
        <taxon>Ericales</taxon>
        <taxon>Ericaceae</taxon>
        <taxon>Ericoideae</taxon>
        <taxon>Rhodoreae</taxon>
        <taxon>Rhododendron</taxon>
    </lineage>
</organism>
<evidence type="ECO:0000313" key="3">
    <source>
        <dbReference type="Proteomes" id="UP000626092"/>
    </source>
</evidence>
<dbReference type="EMBL" id="WJXA01000006">
    <property type="protein sequence ID" value="KAF7141683.1"/>
    <property type="molecule type" value="Genomic_DNA"/>
</dbReference>